<dbReference type="GeneID" id="34945617"/>
<feature type="region of interest" description="Disordered" evidence="9">
    <location>
        <begin position="18"/>
        <end position="87"/>
    </location>
</feature>
<feature type="compositionally biased region" description="Basic residues" evidence="9">
    <location>
        <begin position="276"/>
        <end position="287"/>
    </location>
</feature>
<dbReference type="InterPro" id="IPR009000">
    <property type="entry name" value="Transl_B-barrel_sf"/>
</dbReference>
<dbReference type="InterPro" id="IPR038664">
    <property type="entry name" value="Gar1/Naf1_Cbf5-bd_sf"/>
</dbReference>
<evidence type="ECO:0000256" key="2">
    <source>
        <dbReference type="ARBA" id="ARBA00009801"/>
    </source>
</evidence>
<keyword evidence="5" id="KW-0698">rRNA processing</keyword>
<dbReference type="Proteomes" id="UP000009170">
    <property type="component" value="Unassembled WGS sequence"/>
</dbReference>
<dbReference type="RefSeq" id="XP_022840801.1">
    <property type="nucleotide sequence ID" value="XM_022985115.1"/>
</dbReference>
<dbReference type="InterPro" id="IPR040309">
    <property type="entry name" value="Naf1"/>
</dbReference>
<sequence length="376" mass="39771">MPTVPMDLFVAATHALEGADAASMGDRASWAGRRRNDDDVDVDDDDDDDDDDDGAPEFAFDSDSSSWTSSDAETGRETDCETDCDSIDASELPSWLTRVRDGANVAEDEHTDAAHAEPPRTRNEIELEARKVVVIEDIDAGEAIRSVGRVTSVVGRVVVVASAPGRRGGDGDGDTLDEESVLCLKDRRGLGAIEEVFGPVSSPLYSVRLPTAEDAGRAPPEVEVDDEVFVVVGRSRMIPNVKNLYKKGYDASGKDDEEVAEDEEFSDDEKEAAAKAARKKPAKKRSASARGGRSGGSNGPPPPPPPVMGGGGYFGMQGLPRPPPPGRAPGANQNAPTMYVPVTYDAQGQPVIMMPQGYGGANRAPPPPPPPPPPRS</sequence>
<dbReference type="EMBL" id="CAID01000002">
    <property type="protein sequence ID" value="CEG01122.1"/>
    <property type="molecule type" value="Genomic_DNA"/>
</dbReference>
<organism evidence="10 11">
    <name type="scientific">Ostreococcus tauri</name>
    <name type="common">Marine green alga</name>
    <dbReference type="NCBI Taxonomy" id="70448"/>
    <lineage>
        <taxon>Eukaryota</taxon>
        <taxon>Viridiplantae</taxon>
        <taxon>Chlorophyta</taxon>
        <taxon>Mamiellophyceae</taxon>
        <taxon>Mamiellales</taxon>
        <taxon>Bathycoccaceae</taxon>
        <taxon>Ostreococcus</taxon>
    </lineage>
</organism>
<evidence type="ECO:0000313" key="11">
    <source>
        <dbReference type="Proteomes" id="UP000009170"/>
    </source>
</evidence>
<evidence type="ECO:0000256" key="9">
    <source>
        <dbReference type="SAM" id="MobiDB-lite"/>
    </source>
</evidence>
<keyword evidence="7" id="KW-0694">RNA-binding</keyword>
<evidence type="ECO:0000256" key="6">
    <source>
        <dbReference type="ARBA" id="ARBA00022553"/>
    </source>
</evidence>
<gene>
    <name evidence="10" type="ORF">OT_ostta02g03500</name>
</gene>
<feature type="region of interest" description="Disordered" evidence="9">
    <location>
        <begin position="352"/>
        <end position="376"/>
    </location>
</feature>
<dbReference type="GO" id="GO:0003723">
    <property type="term" value="F:RNA binding"/>
    <property type="evidence" value="ECO:0007669"/>
    <property type="project" value="UniProtKB-KW"/>
</dbReference>
<dbReference type="GO" id="GO:0001522">
    <property type="term" value="P:pseudouridine synthesis"/>
    <property type="evidence" value="ECO:0007669"/>
    <property type="project" value="InterPro"/>
</dbReference>
<dbReference type="GO" id="GO:0000493">
    <property type="term" value="P:box H/ACA snoRNP assembly"/>
    <property type="evidence" value="ECO:0007669"/>
    <property type="project" value="InterPro"/>
</dbReference>
<dbReference type="AlphaFoldDB" id="A0A090M7T0"/>
<dbReference type="GO" id="GO:0005732">
    <property type="term" value="C:sno(s)RNA-containing ribonucleoprotein complex"/>
    <property type="evidence" value="ECO:0007669"/>
    <property type="project" value="InterPro"/>
</dbReference>
<comment type="caution">
    <text evidence="10">The sequence shown here is derived from an EMBL/GenBank/DDBJ whole genome shotgun (WGS) entry which is preliminary data.</text>
</comment>
<evidence type="ECO:0000256" key="8">
    <source>
        <dbReference type="ARBA" id="ARBA00023242"/>
    </source>
</evidence>
<accession>A0A090M7T0</accession>
<reference evidence="11" key="1">
    <citation type="journal article" date="2006" name="Proc. Natl. Acad. Sci. U.S.A.">
        <title>Genome analysis of the smallest free-living eukaryote Ostreococcus tauri unveils many unique features.</title>
        <authorList>
            <person name="Derelle E."/>
            <person name="Ferraz C."/>
            <person name="Rombauts S."/>
            <person name="Rouze P."/>
            <person name="Worden A.Z."/>
            <person name="Robbens S."/>
            <person name="Partensky F."/>
            <person name="Degroeve S."/>
            <person name="Echeynie S."/>
            <person name="Cooke R."/>
            <person name="Saeys Y."/>
            <person name="Wuyts J."/>
            <person name="Jabbari K."/>
            <person name="Bowler C."/>
            <person name="Panaud O."/>
            <person name="Piegu B."/>
            <person name="Ball S.G."/>
            <person name="Ral J.-P."/>
            <person name="Bouget F.-Y."/>
            <person name="Piganeau G."/>
            <person name="De Baets B."/>
            <person name="Picard A."/>
            <person name="Delseny M."/>
            <person name="Demaille J."/>
            <person name="Van de Peer Y."/>
            <person name="Moreau H."/>
        </authorList>
    </citation>
    <scope>NUCLEOTIDE SEQUENCE [LARGE SCALE GENOMIC DNA]</scope>
    <source>
        <strain evidence="11">OTTH 0595 / CCAP 157/2 / RCC745</strain>
    </source>
</reference>
<evidence type="ECO:0000256" key="1">
    <source>
        <dbReference type="ARBA" id="ARBA00004123"/>
    </source>
</evidence>
<feature type="compositionally biased region" description="Acidic residues" evidence="9">
    <location>
        <begin position="255"/>
        <end position="270"/>
    </location>
</feature>
<evidence type="ECO:0000256" key="4">
    <source>
        <dbReference type="ARBA" id="ARBA00022517"/>
    </source>
</evidence>
<dbReference type="Gene3D" id="2.40.10.230">
    <property type="entry name" value="Probable tRNA pseudouridine synthase domain"/>
    <property type="match status" value="1"/>
</dbReference>
<dbReference type="OrthoDB" id="21550at2759"/>
<dbReference type="KEGG" id="ota:OT_ostta02g03500"/>
<dbReference type="GO" id="GO:0005634">
    <property type="term" value="C:nucleus"/>
    <property type="evidence" value="ECO:0007669"/>
    <property type="project" value="UniProtKB-SubCell"/>
</dbReference>
<keyword evidence="4" id="KW-0690">Ribosome biogenesis</keyword>
<proteinExistence type="inferred from homology"/>
<dbReference type="PANTHER" id="PTHR31633">
    <property type="entry name" value="H/ACA RIBONUCLEOPROTEIN COMPLEX NON-CORE SUBUNIT NAF1"/>
    <property type="match status" value="1"/>
</dbReference>
<keyword evidence="6" id="KW-0597">Phosphoprotein</keyword>
<reference evidence="10 11" key="2">
    <citation type="journal article" date="2014" name="BMC Genomics">
        <title>An improved genome of the model marine alga Ostreococcus tauri unfolds by assessing Illumina de novo assemblies.</title>
        <authorList>
            <person name="Blanc-Mathieu R."/>
            <person name="Verhelst B."/>
            <person name="Derelle E."/>
            <person name="Rombauts S."/>
            <person name="Bouget F.Y."/>
            <person name="Carre I."/>
            <person name="Chateau A."/>
            <person name="Eyre-Walker A."/>
            <person name="Grimsley N."/>
            <person name="Moreau H."/>
            <person name="Piegu B."/>
            <person name="Rivals E."/>
            <person name="Schackwitz W."/>
            <person name="Van de Peer Y."/>
            <person name="Piganeau G."/>
        </authorList>
    </citation>
    <scope>NUCLEOTIDE SEQUENCE [LARGE SCALE GENOMIC DNA]</scope>
    <source>
        <strain evidence="11">OTTH 0595 / CCAP 157/2 / RCC745</strain>
    </source>
</reference>
<dbReference type="STRING" id="70448.A0A090M7T0"/>
<keyword evidence="11" id="KW-1185">Reference proteome</keyword>
<evidence type="ECO:0000256" key="3">
    <source>
        <dbReference type="ARBA" id="ARBA00021438"/>
    </source>
</evidence>
<dbReference type="PANTHER" id="PTHR31633:SF1">
    <property type="entry name" value="H_ACA RIBONUCLEOPROTEIN COMPLEX NON-CORE SUBUNIT NAF1"/>
    <property type="match status" value="1"/>
</dbReference>
<evidence type="ECO:0000256" key="5">
    <source>
        <dbReference type="ARBA" id="ARBA00022552"/>
    </source>
</evidence>
<protein>
    <recommendedName>
        <fullName evidence="3">H/ACA ribonucleoprotein complex non-core subunit NAF1</fullName>
    </recommendedName>
</protein>
<evidence type="ECO:0000313" key="10">
    <source>
        <dbReference type="EMBL" id="CEG01122.1"/>
    </source>
</evidence>
<dbReference type="GO" id="GO:0006364">
    <property type="term" value="P:rRNA processing"/>
    <property type="evidence" value="ECO:0007669"/>
    <property type="project" value="UniProtKB-KW"/>
</dbReference>
<feature type="compositionally biased region" description="Pro residues" evidence="9">
    <location>
        <begin position="364"/>
        <end position="376"/>
    </location>
</feature>
<feature type="region of interest" description="Disordered" evidence="9">
    <location>
        <begin position="246"/>
        <end position="336"/>
    </location>
</feature>
<comment type="subcellular location">
    <subcellularLocation>
        <location evidence="1">Nucleus</location>
    </subcellularLocation>
</comment>
<dbReference type="SUPFAM" id="SSF50447">
    <property type="entry name" value="Translation proteins"/>
    <property type="match status" value="1"/>
</dbReference>
<dbReference type="Pfam" id="PF04410">
    <property type="entry name" value="Gar1"/>
    <property type="match status" value="1"/>
</dbReference>
<evidence type="ECO:0000256" key="7">
    <source>
        <dbReference type="ARBA" id="ARBA00022884"/>
    </source>
</evidence>
<feature type="compositionally biased region" description="Low complexity" evidence="9">
    <location>
        <begin position="61"/>
        <end position="71"/>
    </location>
</feature>
<feature type="compositionally biased region" description="Acidic residues" evidence="9">
    <location>
        <begin position="38"/>
        <end position="55"/>
    </location>
</feature>
<dbReference type="InterPro" id="IPR007504">
    <property type="entry name" value="H/ACA_rnp_Gar1/Naf1"/>
</dbReference>
<comment type="similarity">
    <text evidence="2">Belongs to the NAF1 family.</text>
</comment>
<keyword evidence="8" id="KW-0539">Nucleus</keyword>
<name>A0A090M7T0_OSTTA</name>
<dbReference type="InParanoid" id="A0A090M7T0"/>